<reference evidence="1" key="1">
    <citation type="submission" date="2022-04" db="EMBL/GenBank/DDBJ databases">
        <title>Genome of the entomopathogenic fungus Entomophthora muscae.</title>
        <authorList>
            <person name="Elya C."/>
            <person name="Lovett B.R."/>
            <person name="Lee E."/>
            <person name="Macias A.M."/>
            <person name="Hajek A.E."/>
            <person name="De Bivort B.L."/>
            <person name="Kasson M.T."/>
            <person name="De Fine Licht H.H."/>
            <person name="Stajich J.E."/>
        </authorList>
    </citation>
    <scope>NUCLEOTIDE SEQUENCE</scope>
    <source>
        <strain evidence="1">Berkeley</strain>
    </source>
</reference>
<evidence type="ECO:0000313" key="2">
    <source>
        <dbReference type="Proteomes" id="UP001165960"/>
    </source>
</evidence>
<comment type="caution">
    <text evidence="1">The sequence shown here is derived from an EMBL/GenBank/DDBJ whole genome shotgun (WGS) entry which is preliminary data.</text>
</comment>
<proteinExistence type="predicted"/>
<accession>A0ACC2S526</accession>
<organism evidence="1 2">
    <name type="scientific">Entomophthora muscae</name>
    <dbReference type="NCBI Taxonomy" id="34485"/>
    <lineage>
        <taxon>Eukaryota</taxon>
        <taxon>Fungi</taxon>
        <taxon>Fungi incertae sedis</taxon>
        <taxon>Zoopagomycota</taxon>
        <taxon>Entomophthoromycotina</taxon>
        <taxon>Entomophthoromycetes</taxon>
        <taxon>Entomophthorales</taxon>
        <taxon>Entomophthoraceae</taxon>
        <taxon>Entomophthora</taxon>
    </lineage>
</organism>
<keyword evidence="2" id="KW-1185">Reference proteome</keyword>
<evidence type="ECO:0000313" key="1">
    <source>
        <dbReference type="EMBL" id="KAJ9057424.1"/>
    </source>
</evidence>
<dbReference type="EMBL" id="QTSX02005796">
    <property type="protein sequence ID" value="KAJ9057424.1"/>
    <property type="molecule type" value="Genomic_DNA"/>
</dbReference>
<name>A0ACC2S526_9FUNG</name>
<gene>
    <name evidence="1" type="ORF">DSO57_1022842</name>
</gene>
<dbReference type="Proteomes" id="UP001165960">
    <property type="component" value="Unassembled WGS sequence"/>
</dbReference>
<protein>
    <submittedName>
        <fullName evidence="1">Uncharacterized protein</fullName>
    </submittedName>
</protein>
<sequence length="104" mass="11392">MDYQPGPDPGMAGIPYDAPAPPIPQPYNHSRAGMVILSILRLAKVILPNLGAYRPLAARLLYLTCSAPFLYWALITHYLDGFSSPLIPCYMSATSHDTAELNDM</sequence>